<organism evidence="3 4">
    <name type="scientific">Salinimonas profundi</name>
    <dbReference type="NCBI Taxonomy" id="2729140"/>
    <lineage>
        <taxon>Bacteria</taxon>
        <taxon>Pseudomonadati</taxon>
        <taxon>Pseudomonadota</taxon>
        <taxon>Gammaproteobacteria</taxon>
        <taxon>Alteromonadales</taxon>
        <taxon>Alteromonadaceae</taxon>
        <taxon>Alteromonas/Salinimonas group</taxon>
        <taxon>Salinimonas</taxon>
    </lineage>
</organism>
<evidence type="ECO:0000256" key="1">
    <source>
        <dbReference type="SAM" id="MobiDB-lite"/>
    </source>
</evidence>
<dbReference type="Gene3D" id="1.10.132.90">
    <property type="match status" value="1"/>
</dbReference>
<evidence type="ECO:0000259" key="2">
    <source>
        <dbReference type="Pfam" id="PF18433"/>
    </source>
</evidence>
<dbReference type="Pfam" id="PF18433">
    <property type="entry name" value="DUF5610"/>
    <property type="match status" value="1"/>
</dbReference>
<proteinExistence type="predicted"/>
<feature type="compositionally biased region" description="Polar residues" evidence="1">
    <location>
        <begin position="49"/>
        <end position="59"/>
    </location>
</feature>
<name>A0ABR8LK24_9ALTE</name>
<feature type="region of interest" description="Disordered" evidence="1">
    <location>
        <begin position="1"/>
        <end position="59"/>
    </location>
</feature>
<feature type="domain" description="DUF5610" evidence="2">
    <location>
        <begin position="77"/>
        <end position="183"/>
    </location>
</feature>
<protein>
    <submittedName>
        <fullName evidence="3">DUF5610 domain-containing protein</fullName>
    </submittedName>
</protein>
<feature type="compositionally biased region" description="Polar residues" evidence="1">
    <location>
        <begin position="1"/>
        <end position="15"/>
    </location>
</feature>
<dbReference type="RefSeq" id="WP_191025577.1">
    <property type="nucleotide sequence ID" value="NZ_JABBXD010000007.1"/>
</dbReference>
<dbReference type="EMBL" id="JABBXD010000007">
    <property type="protein sequence ID" value="MBD3586548.1"/>
    <property type="molecule type" value="Genomic_DNA"/>
</dbReference>
<dbReference type="Proteomes" id="UP000624419">
    <property type="component" value="Unassembled WGS sequence"/>
</dbReference>
<accession>A0ABR8LK24</accession>
<comment type="caution">
    <text evidence="3">The sequence shown here is derived from an EMBL/GenBank/DDBJ whole genome shotgun (WGS) entry which is preliminary data.</text>
</comment>
<keyword evidence="4" id="KW-1185">Reference proteome</keyword>
<gene>
    <name evidence="3" type="ORF">HHX48_12445</name>
</gene>
<evidence type="ECO:0000313" key="3">
    <source>
        <dbReference type="EMBL" id="MBD3586548.1"/>
    </source>
</evidence>
<reference evidence="3 4" key="1">
    <citation type="submission" date="2020-04" db="EMBL/GenBank/DDBJ databases">
        <title>Salinimonas sp. HHU 13199.</title>
        <authorList>
            <person name="Cui X."/>
            <person name="Zhang D."/>
        </authorList>
    </citation>
    <scope>NUCLEOTIDE SEQUENCE [LARGE SCALE GENOMIC DNA]</scope>
    <source>
        <strain evidence="3 4">HHU 13199</strain>
    </source>
</reference>
<sequence length="192" mass="20165">MQTVAASSNFGQQVHQLKASRADEGATGSLGKDVSAMAHARNAERQAEKNPTSAADQVDLTITDSTNTDGAVTAIVTHNINEALQASEESTGTTVALRQAKEGKSLSDVLRSGFSSLLTGYQQQNPEQSPEEALNSFTTLMQDGVEKGFIEAQDALANGSVLDEESVNQLMTSKDDIQALINHLAAAVSESA</sequence>
<evidence type="ECO:0000313" key="4">
    <source>
        <dbReference type="Proteomes" id="UP000624419"/>
    </source>
</evidence>
<dbReference type="InterPro" id="IPR041651">
    <property type="entry name" value="DUF5610"/>
</dbReference>